<keyword evidence="1" id="KW-0472">Membrane</keyword>
<reference evidence="2" key="1">
    <citation type="submission" date="2014-11" db="EMBL/GenBank/DDBJ databases">
        <authorList>
            <person name="Amaro Gonzalez C."/>
        </authorList>
    </citation>
    <scope>NUCLEOTIDE SEQUENCE</scope>
</reference>
<protein>
    <submittedName>
        <fullName evidence="2">Uncharacterized protein</fullName>
    </submittedName>
</protein>
<dbReference type="AlphaFoldDB" id="A0A0E9WU91"/>
<evidence type="ECO:0000313" key="2">
    <source>
        <dbReference type="EMBL" id="JAH93974.1"/>
    </source>
</evidence>
<organism evidence="2">
    <name type="scientific">Anguilla anguilla</name>
    <name type="common">European freshwater eel</name>
    <name type="synonym">Muraena anguilla</name>
    <dbReference type="NCBI Taxonomy" id="7936"/>
    <lineage>
        <taxon>Eukaryota</taxon>
        <taxon>Metazoa</taxon>
        <taxon>Chordata</taxon>
        <taxon>Craniata</taxon>
        <taxon>Vertebrata</taxon>
        <taxon>Euteleostomi</taxon>
        <taxon>Actinopterygii</taxon>
        <taxon>Neopterygii</taxon>
        <taxon>Teleostei</taxon>
        <taxon>Anguilliformes</taxon>
        <taxon>Anguillidae</taxon>
        <taxon>Anguilla</taxon>
    </lineage>
</organism>
<name>A0A0E9WU91_ANGAN</name>
<keyword evidence="1" id="KW-0812">Transmembrane</keyword>
<dbReference type="EMBL" id="GBXM01014603">
    <property type="protein sequence ID" value="JAH93974.1"/>
    <property type="molecule type" value="Transcribed_RNA"/>
</dbReference>
<reference evidence="2" key="2">
    <citation type="journal article" date="2015" name="Fish Shellfish Immunol.">
        <title>Early steps in the European eel (Anguilla anguilla)-Vibrio vulnificus interaction in the gills: Role of the RtxA13 toxin.</title>
        <authorList>
            <person name="Callol A."/>
            <person name="Pajuelo D."/>
            <person name="Ebbesson L."/>
            <person name="Teles M."/>
            <person name="MacKenzie S."/>
            <person name="Amaro C."/>
        </authorList>
    </citation>
    <scope>NUCLEOTIDE SEQUENCE</scope>
</reference>
<keyword evidence="1" id="KW-1133">Transmembrane helix</keyword>
<evidence type="ECO:0000256" key="1">
    <source>
        <dbReference type="SAM" id="Phobius"/>
    </source>
</evidence>
<sequence length="77" mass="8678">MKPSGTCGTSGSEFLLMSHIAYLGTISFFLLFSPRHCLDLTISTASHKTTMRKWRTITSPVIYLIKHRATQTHNSLH</sequence>
<proteinExistence type="predicted"/>
<feature type="transmembrane region" description="Helical" evidence="1">
    <location>
        <begin position="14"/>
        <end position="32"/>
    </location>
</feature>
<accession>A0A0E9WU91</accession>